<dbReference type="PROSITE" id="PS50217">
    <property type="entry name" value="BZIP"/>
    <property type="match status" value="1"/>
</dbReference>
<evidence type="ECO:0000256" key="5">
    <source>
        <dbReference type="ARBA" id="ARBA00023163"/>
    </source>
</evidence>
<dbReference type="GO" id="GO:0005634">
    <property type="term" value="C:nucleus"/>
    <property type="evidence" value="ECO:0007669"/>
    <property type="project" value="UniProtKB-SubCell"/>
</dbReference>
<dbReference type="CDD" id="cd14702">
    <property type="entry name" value="bZIP_plant_GBF1"/>
    <property type="match status" value="1"/>
</dbReference>
<organism evidence="9 10">
    <name type="scientific">Tagetes erecta</name>
    <name type="common">African marigold</name>
    <dbReference type="NCBI Taxonomy" id="13708"/>
    <lineage>
        <taxon>Eukaryota</taxon>
        <taxon>Viridiplantae</taxon>
        <taxon>Streptophyta</taxon>
        <taxon>Embryophyta</taxon>
        <taxon>Tracheophyta</taxon>
        <taxon>Spermatophyta</taxon>
        <taxon>Magnoliopsida</taxon>
        <taxon>eudicotyledons</taxon>
        <taxon>Gunneridae</taxon>
        <taxon>Pentapetalae</taxon>
        <taxon>asterids</taxon>
        <taxon>campanulids</taxon>
        <taxon>Asterales</taxon>
        <taxon>Asteraceae</taxon>
        <taxon>Asteroideae</taxon>
        <taxon>Heliantheae alliance</taxon>
        <taxon>Tageteae</taxon>
        <taxon>Tagetes</taxon>
    </lineage>
</organism>
<gene>
    <name evidence="9" type="ORF">QVD17_04221</name>
</gene>
<keyword evidence="4" id="KW-0238">DNA-binding</keyword>
<evidence type="ECO:0000256" key="6">
    <source>
        <dbReference type="ARBA" id="ARBA00023242"/>
    </source>
</evidence>
<accession>A0AAD8LBI4</accession>
<dbReference type="Pfam" id="PF00170">
    <property type="entry name" value="bZIP_1"/>
    <property type="match status" value="1"/>
</dbReference>
<dbReference type="SUPFAM" id="SSF57959">
    <property type="entry name" value="Leucine zipper domain"/>
    <property type="match status" value="1"/>
</dbReference>
<dbReference type="AlphaFoldDB" id="A0AAD8LBI4"/>
<sequence>MLKRSVREAIVFMQVCWIQRDDHNAALGNHSVDAQKIEADYPFAEEMYAGFVKRSDMILSLLRASLQFNFDTYANLFTILYLLVRCLLKVMEARQELTRPKCYKSPSTQAERLEKREKRKQCNRESAKRSRMRKQMELENLQVSVEELKNENELLRDELKRVAEECEQLELENVSLKSESRKHPGPKKFPEHDGYFLSLARKGNY</sequence>
<comment type="caution">
    <text evidence="9">The sequence shown here is derived from an EMBL/GenBank/DDBJ whole genome shotgun (WGS) entry which is preliminary data.</text>
</comment>
<comment type="similarity">
    <text evidence="2">Belongs to the bZIP family.</text>
</comment>
<feature type="domain" description="BZIP" evidence="8">
    <location>
        <begin position="113"/>
        <end position="176"/>
    </location>
</feature>
<keyword evidence="10" id="KW-1185">Reference proteome</keyword>
<evidence type="ECO:0000256" key="2">
    <source>
        <dbReference type="ARBA" id="ARBA00007163"/>
    </source>
</evidence>
<reference evidence="9" key="1">
    <citation type="journal article" date="2023" name="bioRxiv">
        <title>Improved chromosome-level genome assembly for marigold (Tagetes erecta).</title>
        <authorList>
            <person name="Jiang F."/>
            <person name="Yuan L."/>
            <person name="Wang S."/>
            <person name="Wang H."/>
            <person name="Xu D."/>
            <person name="Wang A."/>
            <person name="Fan W."/>
        </authorList>
    </citation>
    <scope>NUCLEOTIDE SEQUENCE</scope>
    <source>
        <strain evidence="9">WSJ</strain>
        <tissue evidence="9">Leaf</tissue>
    </source>
</reference>
<comment type="subcellular location">
    <subcellularLocation>
        <location evidence="1">Nucleus</location>
    </subcellularLocation>
</comment>
<dbReference type="FunFam" id="1.20.5.170:FF:000020">
    <property type="entry name" value="BZIP transcription factor"/>
    <property type="match status" value="1"/>
</dbReference>
<evidence type="ECO:0000256" key="4">
    <source>
        <dbReference type="ARBA" id="ARBA00023125"/>
    </source>
</evidence>
<proteinExistence type="inferred from homology"/>
<dbReference type="InterPro" id="IPR046347">
    <property type="entry name" value="bZIP_sf"/>
</dbReference>
<feature type="region of interest" description="Disordered" evidence="7">
    <location>
        <begin position="101"/>
        <end position="133"/>
    </location>
</feature>
<evidence type="ECO:0000256" key="3">
    <source>
        <dbReference type="ARBA" id="ARBA00023015"/>
    </source>
</evidence>
<name>A0AAD8LBI4_TARER</name>
<dbReference type="GO" id="GO:0003700">
    <property type="term" value="F:DNA-binding transcription factor activity"/>
    <property type="evidence" value="ECO:0007669"/>
    <property type="project" value="InterPro"/>
</dbReference>
<dbReference type="InterPro" id="IPR004827">
    <property type="entry name" value="bZIP"/>
</dbReference>
<dbReference type="PANTHER" id="PTHR45967:SF20">
    <property type="entry name" value="G-BOX-BINDING FACTOR 1"/>
    <property type="match status" value="1"/>
</dbReference>
<dbReference type="Gene3D" id="1.20.5.170">
    <property type="match status" value="1"/>
</dbReference>
<feature type="compositionally biased region" description="Basic and acidic residues" evidence="7">
    <location>
        <begin position="111"/>
        <end position="128"/>
    </location>
</feature>
<dbReference type="InterPro" id="IPR044827">
    <property type="entry name" value="GBF-like"/>
</dbReference>
<evidence type="ECO:0000256" key="1">
    <source>
        <dbReference type="ARBA" id="ARBA00004123"/>
    </source>
</evidence>
<keyword evidence="6" id="KW-0539">Nucleus</keyword>
<protein>
    <recommendedName>
        <fullName evidence="8">BZIP domain-containing protein</fullName>
    </recommendedName>
</protein>
<evidence type="ECO:0000256" key="7">
    <source>
        <dbReference type="SAM" id="MobiDB-lite"/>
    </source>
</evidence>
<dbReference type="PANTHER" id="PTHR45967">
    <property type="entry name" value="G-BOX-BINDING FACTOR 3-RELATED"/>
    <property type="match status" value="1"/>
</dbReference>
<feature type="region of interest" description="Disordered" evidence="7">
    <location>
        <begin position="174"/>
        <end position="194"/>
    </location>
</feature>
<dbReference type="InterPro" id="IPR045314">
    <property type="entry name" value="bZIP_plant_GBF1"/>
</dbReference>
<dbReference type="SMART" id="SM00338">
    <property type="entry name" value="BRLZ"/>
    <property type="match status" value="1"/>
</dbReference>
<evidence type="ECO:0000313" key="9">
    <source>
        <dbReference type="EMBL" id="KAK1438412.1"/>
    </source>
</evidence>
<dbReference type="GO" id="GO:0046983">
    <property type="term" value="F:protein dimerization activity"/>
    <property type="evidence" value="ECO:0007669"/>
    <property type="project" value="UniProtKB-ARBA"/>
</dbReference>
<feature type="compositionally biased region" description="Basic and acidic residues" evidence="7">
    <location>
        <begin position="178"/>
        <end position="194"/>
    </location>
</feature>
<keyword evidence="5" id="KW-0804">Transcription</keyword>
<dbReference type="Proteomes" id="UP001229421">
    <property type="component" value="Unassembled WGS sequence"/>
</dbReference>
<dbReference type="GO" id="GO:0043565">
    <property type="term" value="F:sequence-specific DNA binding"/>
    <property type="evidence" value="ECO:0007669"/>
    <property type="project" value="InterPro"/>
</dbReference>
<evidence type="ECO:0000313" key="10">
    <source>
        <dbReference type="Proteomes" id="UP001229421"/>
    </source>
</evidence>
<keyword evidence="3" id="KW-0805">Transcription regulation</keyword>
<evidence type="ECO:0000259" key="8">
    <source>
        <dbReference type="PROSITE" id="PS50217"/>
    </source>
</evidence>
<dbReference type="EMBL" id="JAUHHV010000001">
    <property type="protein sequence ID" value="KAK1438412.1"/>
    <property type="molecule type" value="Genomic_DNA"/>
</dbReference>